<feature type="region of interest" description="Disordered" evidence="1">
    <location>
        <begin position="182"/>
        <end position="202"/>
    </location>
</feature>
<dbReference type="InterPro" id="IPR035965">
    <property type="entry name" value="PAS-like_dom_sf"/>
</dbReference>
<dbReference type="InterPro" id="IPR013767">
    <property type="entry name" value="PAS_fold"/>
</dbReference>
<dbReference type="Pfam" id="PF00989">
    <property type="entry name" value="PAS"/>
    <property type="match status" value="1"/>
</dbReference>
<dbReference type="Gene3D" id="3.30.450.20">
    <property type="entry name" value="PAS domain"/>
    <property type="match status" value="1"/>
</dbReference>
<accession>A0A5P9K531</accession>
<feature type="domain" description="PAS" evidence="2">
    <location>
        <begin position="64"/>
        <end position="93"/>
    </location>
</feature>
<name>A0A5P9K531_9HYPH</name>
<keyword evidence="4" id="KW-1185">Reference proteome</keyword>
<evidence type="ECO:0000313" key="4">
    <source>
        <dbReference type="Proteomes" id="UP000325614"/>
    </source>
</evidence>
<dbReference type="CDD" id="cd00130">
    <property type="entry name" value="PAS"/>
    <property type="match status" value="1"/>
</dbReference>
<sequence>MDAEVDRSAAAQSHAVRRHVRQVLLNLVLHRRQDPDLARRLAGLRRIAQCFRTSAFFEPDGATLLEALPMSVYATDAEGFIVFYNEAAVSLWGRRPALGRDRWSGAWRLFRPDGSPLPHGQSPMAVALRENREIRNVEVVMERPDGTRVRVLPFTTPLRNAADALVGAVSVLVDLRALAVPGRPGGKAQERAEPRGLRRSPP</sequence>
<protein>
    <submittedName>
        <fullName evidence="3">PAS domain-containing protein</fullName>
    </submittedName>
</protein>
<dbReference type="InterPro" id="IPR000014">
    <property type="entry name" value="PAS"/>
</dbReference>
<dbReference type="RefSeq" id="WP_152587228.1">
    <property type="nucleotide sequence ID" value="NZ_CP045423.1"/>
</dbReference>
<dbReference type="KEGG" id="mico:GDR74_16005"/>
<evidence type="ECO:0000256" key="1">
    <source>
        <dbReference type="SAM" id="MobiDB-lite"/>
    </source>
</evidence>
<organism evidence="3 4">
    <name type="scientific">Microvirga thermotolerans</name>
    <dbReference type="NCBI Taxonomy" id="2651334"/>
    <lineage>
        <taxon>Bacteria</taxon>
        <taxon>Pseudomonadati</taxon>
        <taxon>Pseudomonadota</taxon>
        <taxon>Alphaproteobacteria</taxon>
        <taxon>Hyphomicrobiales</taxon>
        <taxon>Methylobacteriaceae</taxon>
        <taxon>Microvirga</taxon>
    </lineage>
</organism>
<dbReference type="Proteomes" id="UP000325614">
    <property type="component" value="Chromosome"/>
</dbReference>
<evidence type="ECO:0000259" key="2">
    <source>
        <dbReference type="PROSITE" id="PS50112"/>
    </source>
</evidence>
<reference evidence="3 4" key="1">
    <citation type="submission" date="2019-10" db="EMBL/GenBank/DDBJ databases">
        <title>Isolation, Identification of Microvirga thermotolerans HR1, a novel thermophilic bacterium and Comparative Genomics of the genus Microvirga.</title>
        <authorList>
            <person name="Li J."/>
            <person name="Zhang W."/>
            <person name="Lin M."/>
            <person name="Wang J."/>
        </authorList>
    </citation>
    <scope>NUCLEOTIDE SEQUENCE [LARGE SCALE GENOMIC DNA]</scope>
    <source>
        <strain evidence="3 4">HR1</strain>
    </source>
</reference>
<proteinExistence type="predicted"/>
<dbReference type="SUPFAM" id="SSF55785">
    <property type="entry name" value="PYP-like sensor domain (PAS domain)"/>
    <property type="match status" value="1"/>
</dbReference>
<dbReference type="AlphaFoldDB" id="A0A5P9K531"/>
<evidence type="ECO:0000313" key="3">
    <source>
        <dbReference type="EMBL" id="QFU17594.1"/>
    </source>
</evidence>
<dbReference type="PROSITE" id="PS50112">
    <property type="entry name" value="PAS"/>
    <property type="match status" value="1"/>
</dbReference>
<gene>
    <name evidence="3" type="ORF">GDR74_16005</name>
</gene>
<dbReference type="EMBL" id="CP045423">
    <property type="protein sequence ID" value="QFU17594.1"/>
    <property type="molecule type" value="Genomic_DNA"/>
</dbReference>